<evidence type="ECO:0000313" key="2">
    <source>
        <dbReference type="Proteomes" id="UP000692954"/>
    </source>
</evidence>
<accession>A0A8S1R0Q5</accession>
<protein>
    <submittedName>
        <fullName evidence="1">Uncharacterized protein</fullName>
    </submittedName>
</protein>
<reference evidence="1" key="1">
    <citation type="submission" date="2021-01" db="EMBL/GenBank/DDBJ databases">
        <authorList>
            <consortium name="Genoscope - CEA"/>
            <person name="William W."/>
        </authorList>
    </citation>
    <scope>NUCLEOTIDE SEQUENCE</scope>
</reference>
<name>A0A8S1R0Q5_9CILI</name>
<dbReference type="EMBL" id="CAJJDN010000127">
    <property type="protein sequence ID" value="CAD8120652.1"/>
    <property type="molecule type" value="Genomic_DNA"/>
</dbReference>
<dbReference type="OrthoDB" id="295797at2759"/>
<dbReference type="AlphaFoldDB" id="A0A8S1R0Q5"/>
<dbReference type="Proteomes" id="UP000692954">
    <property type="component" value="Unassembled WGS sequence"/>
</dbReference>
<organism evidence="1 2">
    <name type="scientific">Paramecium sonneborni</name>
    <dbReference type="NCBI Taxonomy" id="65129"/>
    <lineage>
        <taxon>Eukaryota</taxon>
        <taxon>Sar</taxon>
        <taxon>Alveolata</taxon>
        <taxon>Ciliophora</taxon>
        <taxon>Intramacronucleata</taxon>
        <taxon>Oligohymenophorea</taxon>
        <taxon>Peniculida</taxon>
        <taxon>Parameciidae</taxon>
        <taxon>Paramecium</taxon>
    </lineage>
</organism>
<keyword evidence="2" id="KW-1185">Reference proteome</keyword>
<proteinExistence type="predicted"/>
<gene>
    <name evidence="1" type="ORF">PSON_ATCC_30995.1.T1270111</name>
</gene>
<sequence length="111" mass="12670">MGCCQNFPIQQKQTIVMPQLSIKSEFSPKTLQMEPFSLNLIKGDIDGLERLGSTCDDNILREKQQSKKLEQQFSEQIEEEVIIDLRQAPSPSLLAKDRSSRNLNNKFIGML</sequence>
<evidence type="ECO:0000313" key="1">
    <source>
        <dbReference type="EMBL" id="CAD8120652.1"/>
    </source>
</evidence>
<comment type="caution">
    <text evidence="1">The sequence shown here is derived from an EMBL/GenBank/DDBJ whole genome shotgun (WGS) entry which is preliminary data.</text>
</comment>